<protein>
    <submittedName>
        <fullName evidence="1">Uncharacterized protein</fullName>
    </submittedName>
</protein>
<evidence type="ECO:0000313" key="1">
    <source>
        <dbReference type="EMBL" id="CAL8149412.1"/>
    </source>
</evidence>
<accession>A0ABP1SAV2</accession>
<keyword evidence="2" id="KW-1185">Reference proteome</keyword>
<gene>
    <name evidence="1" type="ORF">ODALV1_LOCUS31726</name>
</gene>
<sequence length="84" mass="9089">MDSLDFEVTEAFALTMSKGMFPSLSKLKRKSHGKKNSTTSTTSTISDVDPFDTFCTASPRGSVWDAKIQATGHSTMRLGLDVLA</sequence>
<dbReference type="EMBL" id="CAXLJM020000209">
    <property type="protein sequence ID" value="CAL8149412.1"/>
    <property type="molecule type" value="Genomic_DNA"/>
</dbReference>
<proteinExistence type="predicted"/>
<organism evidence="1 2">
    <name type="scientific">Orchesella dallaii</name>
    <dbReference type="NCBI Taxonomy" id="48710"/>
    <lineage>
        <taxon>Eukaryota</taxon>
        <taxon>Metazoa</taxon>
        <taxon>Ecdysozoa</taxon>
        <taxon>Arthropoda</taxon>
        <taxon>Hexapoda</taxon>
        <taxon>Collembola</taxon>
        <taxon>Entomobryomorpha</taxon>
        <taxon>Entomobryoidea</taxon>
        <taxon>Orchesellidae</taxon>
        <taxon>Orchesellinae</taxon>
        <taxon>Orchesella</taxon>
    </lineage>
</organism>
<name>A0ABP1SAV2_9HEXA</name>
<evidence type="ECO:0000313" key="2">
    <source>
        <dbReference type="Proteomes" id="UP001642540"/>
    </source>
</evidence>
<reference evidence="1 2" key="1">
    <citation type="submission" date="2024-08" db="EMBL/GenBank/DDBJ databases">
        <authorList>
            <person name="Cucini C."/>
            <person name="Frati F."/>
        </authorList>
    </citation>
    <scope>NUCLEOTIDE SEQUENCE [LARGE SCALE GENOMIC DNA]</scope>
</reference>
<dbReference type="Proteomes" id="UP001642540">
    <property type="component" value="Unassembled WGS sequence"/>
</dbReference>
<comment type="caution">
    <text evidence="1">The sequence shown here is derived from an EMBL/GenBank/DDBJ whole genome shotgun (WGS) entry which is preliminary data.</text>
</comment>